<proteinExistence type="predicted"/>
<accession>A0A9P6DPI8</accession>
<feature type="compositionally biased region" description="Polar residues" evidence="1">
    <location>
        <begin position="164"/>
        <end position="180"/>
    </location>
</feature>
<feature type="region of interest" description="Disordered" evidence="1">
    <location>
        <begin position="148"/>
        <end position="180"/>
    </location>
</feature>
<feature type="compositionally biased region" description="Low complexity" evidence="1">
    <location>
        <begin position="82"/>
        <end position="95"/>
    </location>
</feature>
<feature type="region of interest" description="Disordered" evidence="1">
    <location>
        <begin position="1"/>
        <end position="47"/>
    </location>
</feature>
<dbReference type="Proteomes" id="UP000886523">
    <property type="component" value="Unassembled WGS sequence"/>
</dbReference>
<dbReference type="AlphaFoldDB" id="A0A9P6DPI8"/>
<feature type="region of interest" description="Disordered" evidence="1">
    <location>
        <begin position="82"/>
        <end position="101"/>
    </location>
</feature>
<protein>
    <submittedName>
        <fullName evidence="2">Uncharacterized protein</fullName>
    </submittedName>
</protein>
<gene>
    <name evidence="2" type="ORF">BS47DRAFT_185365</name>
</gene>
<dbReference type="EMBL" id="MU129045">
    <property type="protein sequence ID" value="KAF9509032.1"/>
    <property type="molecule type" value="Genomic_DNA"/>
</dbReference>
<organism evidence="2 3">
    <name type="scientific">Hydnum rufescens UP504</name>
    <dbReference type="NCBI Taxonomy" id="1448309"/>
    <lineage>
        <taxon>Eukaryota</taxon>
        <taxon>Fungi</taxon>
        <taxon>Dikarya</taxon>
        <taxon>Basidiomycota</taxon>
        <taxon>Agaricomycotina</taxon>
        <taxon>Agaricomycetes</taxon>
        <taxon>Cantharellales</taxon>
        <taxon>Hydnaceae</taxon>
        <taxon>Hydnum</taxon>
    </lineage>
</organism>
<feature type="compositionally biased region" description="Polar residues" evidence="1">
    <location>
        <begin position="111"/>
        <end position="130"/>
    </location>
</feature>
<evidence type="ECO:0000313" key="2">
    <source>
        <dbReference type="EMBL" id="KAF9509032.1"/>
    </source>
</evidence>
<sequence length="255" mass="26958">MDVISPALSVQESTTLQQTLDPAPPAVQDYPNLPPEGKQSSEQAGHAQTVTLHSCDDVGLSHQPPGPGDALKTVLPQDKTASTLEPAPSTAPTSPITLFGRQDTPALGTAELSTSPSNSVDTSHVTSHSAPQKRFVPVSVNRKFLEKTTASSAPAAPAQSSKSGNIGPSSRTATPPQPSHSRLVTAKLTATASSSTLHLQVGYVQTRPRLHLVGRLQHNHPRQVLAFYLPPNRISLVPRYPGGMHLDLSMARISH</sequence>
<feature type="compositionally biased region" description="Polar residues" evidence="1">
    <location>
        <begin position="8"/>
        <end position="20"/>
    </location>
</feature>
<feature type="compositionally biased region" description="Polar residues" evidence="1">
    <location>
        <begin position="38"/>
        <end position="47"/>
    </location>
</feature>
<keyword evidence="3" id="KW-1185">Reference proteome</keyword>
<evidence type="ECO:0000313" key="3">
    <source>
        <dbReference type="Proteomes" id="UP000886523"/>
    </source>
</evidence>
<comment type="caution">
    <text evidence="2">The sequence shown here is derived from an EMBL/GenBank/DDBJ whole genome shotgun (WGS) entry which is preliminary data.</text>
</comment>
<feature type="compositionally biased region" description="Low complexity" evidence="1">
    <location>
        <begin position="148"/>
        <end position="163"/>
    </location>
</feature>
<evidence type="ECO:0000256" key="1">
    <source>
        <dbReference type="SAM" id="MobiDB-lite"/>
    </source>
</evidence>
<name>A0A9P6DPI8_9AGAM</name>
<feature type="region of interest" description="Disordered" evidence="1">
    <location>
        <begin position="107"/>
        <end position="134"/>
    </location>
</feature>
<reference evidence="2" key="1">
    <citation type="journal article" date="2020" name="Nat. Commun.">
        <title>Large-scale genome sequencing of mycorrhizal fungi provides insights into the early evolution of symbiotic traits.</title>
        <authorList>
            <person name="Miyauchi S."/>
            <person name="Kiss E."/>
            <person name="Kuo A."/>
            <person name="Drula E."/>
            <person name="Kohler A."/>
            <person name="Sanchez-Garcia M."/>
            <person name="Morin E."/>
            <person name="Andreopoulos B."/>
            <person name="Barry K.W."/>
            <person name="Bonito G."/>
            <person name="Buee M."/>
            <person name="Carver A."/>
            <person name="Chen C."/>
            <person name="Cichocki N."/>
            <person name="Clum A."/>
            <person name="Culley D."/>
            <person name="Crous P.W."/>
            <person name="Fauchery L."/>
            <person name="Girlanda M."/>
            <person name="Hayes R.D."/>
            <person name="Keri Z."/>
            <person name="LaButti K."/>
            <person name="Lipzen A."/>
            <person name="Lombard V."/>
            <person name="Magnuson J."/>
            <person name="Maillard F."/>
            <person name="Murat C."/>
            <person name="Nolan M."/>
            <person name="Ohm R.A."/>
            <person name="Pangilinan J."/>
            <person name="Pereira M.F."/>
            <person name="Perotto S."/>
            <person name="Peter M."/>
            <person name="Pfister S."/>
            <person name="Riley R."/>
            <person name="Sitrit Y."/>
            <person name="Stielow J.B."/>
            <person name="Szollosi G."/>
            <person name="Zifcakova L."/>
            <person name="Stursova M."/>
            <person name="Spatafora J.W."/>
            <person name="Tedersoo L."/>
            <person name="Vaario L.M."/>
            <person name="Yamada A."/>
            <person name="Yan M."/>
            <person name="Wang P."/>
            <person name="Xu J."/>
            <person name="Bruns T."/>
            <person name="Baldrian P."/>
            <person name="Vilgalys R."/>
            <person name="Dunand C."/>
            <person name="Henrissat B."/>
            <person name="Grigoriev I.V."/>
            <person name="Hibbett D."/>
            <person name="Nagy L.G."/>
            <person name="Martin F.M."/>
        </authorList>
    </citation>
    <scope>NUCLEOTIDE SEQUENCE</scope>
    <source>
        <strain evidence="2">UP504</strain>
    </source>
</reference>